<feature type="domain" description="4'-phosphopantetheinyl transferase N-terminal" evidence="8">
    <location>
        <begin position="21"/>
        <end position="101"/>
    </location>
</feature>
<proteinExistence type="inferred from homology"/>
<dbReference type="GO" id="GO:0017000">
    <property type="term" value="P:antibiotic biosynthetic process"/>
    <property type="evidence" value="ECO:0007669"/>
    <property type="project" value="UniProtKB-KW"/>
</dbReference>
<dbReference type="Pfam" id="PF01648">
    <property type="entry name" value="ACPS"/>
    <property type="match status" value="1"/>
</dbReference>
<dbReference type="EMBL" id="FNPI01000012">
    <property type="protein sequence ID" value="SDZ42354.1"/>
    <property type="molecule type" value="Genomic_DNA"/>
</dbReference>
<accession>A0A1H3SWQ2</accession>
<evidence type="ECO:0000256" key="2">
    <source>
        <dbReference type="ARBA" id="ARBA00010990"/>
    </source>
</evidence>
<evidence type="ECO:0000259" key="7">
    <source>
        <dbReference type="Pfam" id="PF01648"/>
    </source>
</evidence>
<feature type="domain" description="4'-phosphopantetheinyl transferase" evidence="7">
    <location>
        <begin position="108"/>
        <end position="211"/>
    </location>
</feature>
<dbReference type="PANTHER" id="PTHR12215">
    <property type="entry name" value="PHOSPHOPANTETHEINE TRANSFERASE"/>
    <property type="match status" value="1"/>
</dbReference>
<dbReference type="AlphaFoldDB" id="A0A1H3SWQ2"/>
<evidence type="ECO:0000313" key="10">
    <source>
        <dbReference type="Proteomes" id="UP000198935"/>
    </source>
</evidence>
<keyword evidence="6" id="KW-0045">Antibiotic biosynthesis</keyword>
<dbReference type="GO" id="GO:0000287">
    <property type="term" value="F:magnesium ion binding"/>
    <property type="evidence" value="ECO:0007669"/>
    <property type="project" value="InterPro"/>
</dbReference>
<dbReference type="GO" id="GO:0005829">
    <property type="term" value="C:cytosol"/>
    <property type="evidence" value="ECO:0007669"/>
    <property type="project" value="TreeGrafter"/>
</dbReference>
<dbReference type="GO" id="GO:0008897">
    <property type="term" value="F:holo-[acyl-carrier-protein] synthase activity"/>
    <property type="evidence" value="ECO:0007669"/>
    <property type="project" value="InterPro"/>
</dbReference>
<keyword evidence="4" id="KW-0479">Metal-binding</keyword>
<organism evidence="9 10">
    <name type="scientific">Evansella caseinilytica</name>
    <dbReference type="NCBI Taxonomy" id="1503961"/>
    <lineage>
        <taxon>Bacteria</taxon>
        <taxon>Bacillati</taxon>
        <taxon>Bacillota</taxon>
        <taxon>Bacilli</taxon>
        <taxon>Bacillales</taxon>
        <taxon>Bacillaceae</taxon>
        <taxon>Evansella</taxon>
    </lineage>
</organism>
<comment type="cofactor">
    <cofactor evidence="1">
        <name>Mg(2+)</name>
        <dbReference type="ChEBI" id="CHEBI:18420"/>
    </cofactor>
</comment>
<dbReference type="STRING" id="1503961.SAMN05421736_11295"/>
<keyword evidence="3 9" id="KW-0808">Transferase</keyword>
<evidence type="ECO:0000256" key="1">
    <source>
        <dbReference type="ARBA" id="ARBA00001946"/>
    </source>
</evidence>
<name>A0A1H3SWQ2_9BACI</name>
<gene>
    <name evidence="9" type="ORF">SAMN05421736_11295</name>
</gene>
<dbReference type="InterPro" id="IPR055066">
    <property type="entry name" value="AASDHPPT_N"/>
</dbReference>
<evidence type="ECO:0000256" key="6">
    <source>
        <dbReference type="ARBA" id="ARBA00023194"/>
    </source>
</evidence>
<evidence type="ECO:0000313" key="9">
    <source>
        <dbReference type="EMBL" id="SDZ42354.1"/>
    </source>
</evidence>
<evidence type="ECO:0000256" key="5">
    <source>
        <dbReference type="ARBA" id="ARBA00022842"/>
    </source>
</evidence>
<dbReference type="PANTHER" id="PTHR12215:SF10">
    <property type="entry name" value="L-AMINOADIPATE-SEMIALDEHYDE DEHYDROGENASE-PHOSPHOPANTETHEINYL TRANSFERASE"/>
    <property type="match status" value="1"/>
</dbReference>
<keyword evidence="5" id="KW-0460">Magnesium</keyword>
<dbReference type="OrthoDB" id="9808281at2"/>
<dbReference type="GO" id="GO:0019878">
    <property type="term" value="P:lysine biosynthetic process via aminoadipic acid"/>
    <property type="evidence" value="ECO:0007669"/>
    <property type="project" value="TreeGrafter"/>
</dbReference>
<dbReference type="GO" id="GO:0006633">
    <property type="term" value="P:fatty acid biosynthetic process"/>
    <property type="evidence" value="ECO:0007669"/>
    <property type="project" value="InterPro"/>
</dbReference>
<dbReference type="InterPro" id="IPR008278">
    <property type="entry name" value="4-PPantetheinyl_Trfase_dom"/>
</dbReference>
<sequence>MIAEIYVVNIKNNIDDFMCKKLLAYLDQEKRDKIKKYRKPEDAHRALIGALLTRYMLQKSSGCRNEEMSFRYNPYGKPILEYPASSLHFNISHSGSWVVGVVHQAEAGIDVEKIRRIDFKLAERFFSNQEYRDLLERAPSERLSYFYDLWTLKESYIKAVGKGLSLPLHSFSVAVQEDNISFMNHRGLSEDKERFQFRQYELGHDYKLAVCLKEGDFPATIVSMSSDEFLASFLQLQDK</sequence>
<evidence type="ECO:0000256" key="4">
    <source>
        <dbReference type="ARBA" id="ARBA00022723"/>
    </source>
</evidence>
<evidence type="ECO:0000259" key="8">
    <source>
        <dbReference type="Pfam" id="PF22624"/>
    </source>
</evidence>
<comment type="similarity">
    <text evidence="2">Belongs to the P-Pant transferase superfamily. Gsp/Sfp/HetI/AcpT family.</text>
</comment>
<reference evidence="10" key="1">
    <citation type="submission" date="2016-10" db="EMBL/GenBank/DDBJ databases">
        <authorList>
            <person name="Varghese N."/>
            <person name="Submissions S."/>
        </authorList>
    </citation>
    <scope>NUCLEOTIDE SEQUENCE [LARGE SCALE GENOMIC DNA]</scope>
    <source>
        <strain evidence="10">SP</strain>
    </source>
</reference>
<dbReference type="Gene3D" id="3.90.470.20">
    <property type="entry name" value="4'-phosphopantetheinyl transferase domain"/>
    <property type="match status" value="2"/>
</dbReference>
<dbReference type="InterPro" id="IPR050559">
    <property type="entry name" value="P-Pant_transferase_sf"/>
</dbReference>
<dbReference type="Proteomes" id="UP000198935">
    <property type="component" value="Unassembled WGS sequence"/>
</dbReference>
<dbReference type="InterPro" id="IPR037143">
    <property type="entry name" value="4-PPantetheinyl_Trfase_dom_sf"/>
</dbReference>
<keyword evidence="10" id="KW-1185">Reference proteome</keyword>
<protein>
    <submittedName>
        <fullName evidence="9">4'-phosphopantetheinyl transferase</fullName>
    </submittedName>
</protein>
<dbReference type="NCBIfam" id="TIGR00556">
    <property type="entry name" value="pantethn_trn"/>
    <property type="match status" value="1"/>
</dbReference>
<dbReference type="InterPro" id="IPR004568">
    <property type="entry name" value="Ppantetheine-prot_Trfase_dom"/>
</dbReference>
<evidence type="ECO:0000256" key="3">
    <source>
        <dbReference type="ARBA" id="ARBA00022679"/>
    </source>
</evidence>
<dbReference type="Pfam" id="PF22624">
    <property type="entry name" value="AASDHPPT_N"/>
    <property type="match status" value="1"/>
</dbReference>
<dbReference type="SUPFAM" id="SSF56214">
    <property type="entry name" value="4'-phosphopantetheinyl transferase"/>
    <property type="match status" value="2"/>
</dbReference>